<dbReference type="Proteomes" id="UP001234989">
    <property type="component" value="Chromosome 7"/>
</dbReference>
<accession>A0AAF0U367</accession>
<evidence type="ECO:0000256" key="1">
    <source>
        <dbReference type="SAM" id="MobiDB-lite"/>
    </source>
</evidence>
<proteinExistence type="predicted"/>
<evidence type="ECO:0000313" key="3">
    <source>
        <dbReference type="Proteomes" id="UP001234989"/>
    </source>
</evidence>
<dbReference type="AlphaFoldDB" id="A0AAF0U367"/>
<gene>
    <name evidence="2" type="ORF">MTR67_031823</name>
</gene>
<protein>
    <submittedName>
        <fullName evidence="2">Uncharacterized protein</fullName>
    </submittedName>
</protein>
<feature type="compositionally biased region" description="Basic and acidic residues" evidence="1">
    <location>
        <begin position="52"/>
        <end position="73"/>
    </location>
</feature>
<feature type="region of interest" description="Disordered" evidence="1">
    <location>
        <begin position="38"/>
        <end position="124"/>
    </location>
</feature>
<evidence type="ECO:0000313" key="2">
    <source>
        <dbReference type="EMBL" id="WMV38438.1"/>
    </source>
</evidence>
<name>A0AAF0U367_SOLVR</name>
<sequence length="124" mass="14226">MEKMEKNIYYHNAKDPNDDDDSGMTFDSTLEKFFQQGEDKHVITTPPNPDPSVDRFVPDTERDRANASLRRENPNNNITRSISSEEEDYGENGENTYYNDAQDPNEDHDLGMSFDSVALNNLDT</sequence>
<dbReference type="EMBL" id="CP133618">
    <property type="protein sequence ID" value="WMV38438.1"/>
    <property type="molecule type" value="Genomic_DNA"/>
</dbReference>
<reference evidence="2" key="1">
    <citation type="submission" date="2023-08" db="EMBL/GenBank/DDBJ databases">
        <title>A de novo genome assembly of Solanum verrucosum Schlechtendal, a Mexican diploid species geographically isolated from the other diploid A-genome species in potato relatives.</title>
        <authorList>
            <person name="Hosaka K."/>
        </authorList>
    </citation>
    <scope>NUCLEOTIDE SEQUENCE</scope>
    <source>
        <tissue evidence="2">Young leaves</tissue>
    </source>
</reference>
<feature type="region of interest" description="Disordered" evidence="1">
    <location>
        <begin position="1"/>
        <end position="26"/>
    </location>
</feature>
<organism evidence="2 3">
    <name type="scientific">Solanum verrucosum</name>
    <dbReference type="NCBI Taxonomy" id="315347"/>
    <lineage>
        <taxon>Eukaryota</taxon>
        <taxon>Viridiplantae</taxon>
        <taxon>Streptophyta</taxon>
        <taxon>Embryophyta</taxon>
        <taxon>Tracheophyta</taxon>
        <taxon>Spermatophyta</taxon>
        <taxon>Magnoliopsida</taxon>
        <taxon>eudicotyledons</taxon>
        <taxon>Gunneridae</taxon>
        <taxon>Pentapetalae</taxon>
        <taxon>asterids</taxon>
        <taxon>lamiids</taxon>
        <taxon>Solanales</taxon>
        <taxon>Solanaceae</taxon>
        <taxon>Solanoideae</taxon>
        <taxon>Solaneae</taxon>
        <taxon>Solanum</taxon>
    </lineage>
</organism>
<keyword evidence="3" id="KW-1185">Reference proteome</keyword>
<feature type="compositionally biased region" description="Basic and acidic residues" evidence="1">
    <location>
        <begin position="1"/>
        <end position="16"/>
    </location>
</feature>